<evidence type="ECO:0000256" key="1">
    <source>
        <dbReference type="ARBA" id="ARBA00004877"/>
    </source>
</evidence>
<keyword evidence="4" id="KW-0961">Cell wall biogenesis/degradation</keyword>
<dbReference type="Gene3D" id="3.90.550.10">
    <property type="entry name" value="Spore Coat Polysaccharide Biosynthesis Protein SpsA, Chain A"/>
    <property type="match status" value="1"/>
</dbReference>
<evidence type="ECO:0000256" key="3">
    <source>
        <dbReference type="ARBA" id="ARBA00022676"/>
    </source>
</evidence>
<comment type="similarity">
    <text evidence="2 4">Belongs to the glycosyltransferase 8 family.</text>
</comment>
<dbReference type="GO" id="GO:0071555">
    <property type="term" value="P:cell wall organization"/>
    <property type="evidence" value="ECO:0007669"/>
    <property type="project" value="UniProtKB-KW"/>
</dbReference>
<reference evidence="7" key="2">
    <citation type="submission" date="2021-12" db="EMBL/GenBank/DDBJ databases">
        <title>Resequencing data analysis of finger millet.</title>
        <authorList>
            <person name="Hatakeyama M."/>
            <person name="Aluri S."/>
            <person name="Balachadran M.T."/>
            <person name="Sivarajan S.R."/>
            <person name="Poveda L."/>
            <person name="Shimizu-Inatsugi R."/>
            <person name="Schlapbach R."/>
            <person name="Sreeman S.M."/>
            <person name="Shimizu K.K."/>
        </authorList>
    </citation>
    <scope>NUCLEOTIDE SEQUENCE</scope>
</reference>
<keyword evidence="3 4" id="KW-0808">Transferase</keyword>
<dbReference type="EMBL" id="BQKI01000071">
    <property type="protein sequence ID" value="GJN14754.1"/>
    <property type="molecule type" value="Genomic_DNA"/>
</dbReference>
<feature type="coiled-coil region" evidence="5">
    <location>
        <begin position="245"/>
        <end position="272"/>
    </location>
</feature>
<feature type="transmembrane region" description="Helical" evidence="4">
    <location>
        <begin position="21"/>
        <end position="46"/>
    </location>
</feature>
<feature type="region of interest" description="Disordered" evidence="6">
    <location>
        <begin position="95"/>
        <end position="114"/>
    </location>
</feature>
<dbReference type="GO" id="GO:0000139">
    <property type="term" value="C:Golgi membrane"/>
    <property type="evidence" value="ECO:0007669"/>
    <property type="project" value="UniProtKB-SubCell"/>
</dbReference>
<comment type="caution">
    <text evidence="7">The sequence shown here is derived from an EMBL/GenBank/DDBJ whole genome shotgun (WGS) entry which is preliminary data.</text>
</comment>
<evidence type="ECO:0000256" key="4">
    <source>
        <dbReference type="RuleBase" id="RU362027"/>
    </source>
</evidence>
<keyword evidence="3 4" id="KW-0328">Glycosyltransferase</keyword>
<evidence type="ECO:0000313" key="7">
    <source>
        <dbReference type="EMBL" id="GJN14754.1"/>
    </source>
</evidence>
<name>A0AAV5DVK1_ELECO</name>
<keyword evidence="4" id="KW-0812">Transmembrane</keyword>
<organism evidence="7 8">
    <name type="scientific">Eleusine coracana subsp. coracana</name>
    <dbReference type="NCBI Taxonomy" id="191504"/>
    <lineage>
        <taxon>Eukaryota</taxon>
        <taxon>Viridiplantae</taxon>
        <taxon>Streptophyta</taxon>
        <taxon>Embryophyta</taxon>
        <taxon>Tracheophyta</taxon>
        <taxon>Spermatophyta</taxon>
        <taxon>Magnoliopsida</taxon>
        <taxon>Liliopsida</taxon>
        <taxon>Poales</taxon>
        <taxon>Poaceae</taxon>
        <taxon>PACMAD clade</taxon>
        <taxon>Chloridoideae</taxon>
        <taxon>Cynodonteae</taxon>
        <taxon>Eleusininae</taxon>
        <taxon>Eleusine</taxon>
    </lineage>
</organism>
<dbReference type="PANTHER" id="PTHR32116:SF68">
    <property type="entry name" value="HEXOSYLTRANSFERASE"/>
    <property type="match status" value="1"/>
</dbReference>
<keyword evidence="4" id="KW-1133">Transmembrane helix</keyword>
<keyword evidence="4" id="KW-0333">Golgi apparatus</keyword>
<comment type="pathway">
    <text evidence="1 4">Glycan metabolism; pectin biosynthesis.</text>
</comment>
<dbReference type="InterPro" id="IPR002495">
    <property type="entry name" value="Glyco_trans_8"/>
</dbReference>
<evidence type="ECO:0000313" key="8">
    <source>
        <dbReference type="Proteomes" id="UP001054889"/>
    </source>
</evidence>
<keyword evidence="8" id="KW-1185">Reference proteome</keyword>
<dbReference type="Proteomes" id="UP001054889">
    <property type="component" value="Unassembled WGS sequence"/>
</dbReference>
<dbReference type="CDD" id="cd06429">
    <property type="entry name" value="GT8_like_1"/>
    <property type="match status" value="1"/>
</dbReference>
<gene>
    <name evidence="7" type="primary">gb01611</name>
    <name evidence="7" type="ORF">PR202_gb01611</name>
</gene>
<dbReference type="EC" id="2.4.1.-" evidence="4"/>
<sequence>MKGPALAAAAAASSPKRRWRCVVATCAAAALLFFSVVVPLAVLLGLHARFPSMYLVDESAVSVYDGSEDSSSWEPIPSEESGRMQVNTTIEEHLPATSKEGTDTNGSQPDIAIGSQPKLENKNISIHPAPSIPQAIISGNKNISVHPALSIPQATNLEDFSLLNVREILLPIFLIILFQTTGIDLKDNFEHGLPGDERGKSCQLEFGSYCRWSVEHKEVMEDSTVKRLKDQLFVARSYYPSIVKLEGMEKLSREMKQNIQEHEHMLSEAISDADLPKLHGVSMAKMDQTIAAAKLCATECTNVEKKLRQLLDMTEDEALFHARQSAYLYRLGVQTLPKSLHCLSMKLTVDYFNSSADIEHSDIKKLRNLAFQHYVIFSTNLLASSMTINSTVINSEEPANIVFHLMTDTQNFYAFKSWFIRNSYKGATINVLNFEDFQRDNLGNGKVGQLSPSEEFRITSRSNAPMRTEYISMFGHSVFLLPELFSNLTKVIVLEDDTIVQRDLSLLWNLDLKGNVIGAVQFCRVRFGQLRAYLPNYPYNSSSCIWMSGVSVIDLNKWREHDVSVTYHKVLQKVSEITIYLCPFPVCFKCWVFQLQHEPEASWRAATLPAGLLAFQDLILPIEDQWVQFGLGHDYGLTHGAVKRAGILHYNGNMKPWLELGIRRYRKYWKKYLPRDEPFMVDCNVNP</sequence>
<evidence type="ECO:0000256" key="2">
    <source>
        <dbReference type="ARBA" id="ARBA00006351"/>
    </source>
</evidence>
<reference evidence="7" key="1">
    <citation type="journal article" date="2018" name="DNA Res.">
        <title>Multiple hybrid de novo genome assembly of finger millet, an orphan allotetraploid crop.</title>
        <authorList>
            <person name="Hatakeyama M."/>
            <person name="Aluri S."/>
            <person name="Balachadran M.T."/>
            <person name="Sivarajan S.R."/>
            <person name="Patrignani A."/>
            <person name="Gruter S."/>
            <person name="Poveda L."/>
            <person name="Shimizu-Inatsugi R."/>
            <person name="Baeten J."/>
            <person name="Francoijs K.J."/>
            <person name="Nataraja K.N."/>
            <person name="Reddy Y.A.N."/>
            <person name="Phadnis S."/>
            <person name="Ravikumar R.L."/>
            <person name="Schlapbach R."/>
            <person name="Sreeman S.M."/>
            <person name="Shimizu K.K."/>
        </authorList>
    </citation>
    <scope>NUCLEOTIDE SEQUENCE</scope>
</reference>
<comment type="subcellular location">
    <subcellularLocation>
        <location evidence="4">Golgi apparatus membrane</location>
        <topology evidence="4">Single-pass type II membrane protein</topology>
    </subcellularLocation>
</comment>
<evidence type="ECO:0000256" key="6">
    <source>
        <dbReference type="SAM" id="MobiDB-lite"/>
    </source>
</evidence>
<proteinExistence type="inferred from homology"/>
<dbReference type="AlphaFoldDB" id="A0AAV5DVK1"/>
<dbReference type="GO" id="GO:0047262">
    <property type="term" value="F:polygalacturonate 4-alpha-galacturonosyltransferase activity"/>
    <property type="evidence" value="ECO:0007669"/>
    <property type="project" value="InterPro"/>
</dbReference>
<dbReference type="InterPro" id="IPR029993">
    <property type="entry name" value="GAUT"/>
</dbReference>
<evidence type="ECO:0000256" key="5">
    <source>
        <dbReference type="SAM" id="Coils"/>
    </source>
</evidence>
<protein>
    <recommendedName>
        <fullName evidence="4">Hexosyltransferase</fullName>
        <ecNumber evidence="4">2.4.1.-</ecNumber>
    </recommendedName>
</protein>
<dbReference type="SUPFAM" id="SSF53448">
    <property type="entry name" value="Nucleotide-diphospho-sugar transferases"/>
    <property type="match status" value="1"/>
</dbReference>
<dbReference type="Pfam" id="PF25557">
    <property type="entry name" value="GAUT_1"/>
    <property type="match status" value="1"/>
</dbReference>
<dbReference type="Pfam" id="PF01501">
    <property type="entry name" value="Glyco_transf_8"/>
    <property type="match status" value="2"/>
</dbReference>
<dbReference type="PANTHER" id="PTHR32116">
    <property type="entry name" value="GALACTURONOSYLTRANSFERASE 4-RELATED"/>
    <property type="match status" value="1"/>
</dbReference>
<keyword evidence="5" id="KW-0175">Coiled coil</keyword>
<keyword evidence="4" id="KW-0472">Membrane</keyword>
<accession>A0AAV5DVK1</accession>
<dbReference type="InterPro" id="IPR029044">
    <property type="entry name" value="Nucleotide-diphossugar_trans"/>
</dbReference>